<dbReference type="GO" id="GO:0006635">
    <property type="term" value="P:fatty acid beta-oxidation"/>
    <property type="evidence" value="ECO:0007669"/>
    <property type="project" value="UniProtKB-UniPathway"/>
</dbReference>
<keyword evidence="4" id="KW-0276">Fatty acid metabolism</keyword>
<dbReference type="Gene3D" id="3.90.226.10">
    <property type="entry name" value="2-enoyl-CoA Hydratase, Chain A, domain 1"/>
    <property type="match status" value="1"/>
</dbReference>
<dbReference type="FunFam" id="3.90.226.10:FF:000024">
    <property type="entry name" value="Delta3,5-delta2,4-dienoyl-CoA isomerase"/>
    <property type="match status" value="1"/>
</dbReference>
<dbReference type="OrthoDB" id="14970at2759"/>
<dbReference type="CDD" id="cd06558">
    <property type="entry name" value="crotonase-like"/>
    <property type="match status" value="1"/>
</dbReference>
<dbReference type="GO" id="GO:0051750">
    <property type="term" value="F:delta(3,5)-delta(2,4)-dienoyl-CoA isomerase activity"/>
    <property type="evidence" value="ECO:0007669"/>
    <property type="project" value="TreeGrafter"/>
</dbReference>
<evidence type="ECO:0000256" key="6">
    <source>
        <dbReference type="ARBA" id="ARBA00023098"/>
    </source>
</evidence>
<evidence type="ECO:0000256" key="5">
    <source>
        <dbReference type="ARBA" id="ARBA00022990"/>
    </source>
</evidence>
<keyword evidence="7" id="KW-0576">Peroxisome</keyword>
<dbReference type="EMBL" id="CBTN010000010">
    <property type="protein sequence ID" value="CDH51648.1"/>
    <property type="molecule type" value="Genomic_DNA"/>
</dbReference>
<dbReference type="InterPro" id="IPR029045">
    <property type="entry name" value="ClpP/crotonase-like_dom_sf"/>
</dbReference>
<evidence type="ECO:0000313" key="9">
    <source>
        <dbReference type="EMBL" id="CDH51648.1"/>
    </source>
</evidence>
<organism evidence="9 10">
    <name type="scientific">Lichtheimia corymbifera JMRC:FSU:9682</name>
    <dbReference type="NCBI Taxonomy" id="1263082"/>
    <lineage>
        <taxon>Eukaryota</taxon>
        <taxon>Fungi</taxon>
        <taxon>Fungi incertae sedis</taxon>
        <taxon>Mucoromycota</taxon>
        <taxon>Mucoromycotina</taxon>
        <taxon>Mucoromycetes</taxon>
        <taxon>Mucorales</taxon>
        <taxon>Lichtheimiaceae</taxon>
        <taxon>Lichtheimia</taxon>
    </lineage>
</organism>
<protein>
    <submittedName>
        <fullName evidence="9">Delta( )-delta( )-dienoyl-mitochondrial</fullName>
    </submittedName>
</protein>
<dbReference type="FunFam" id="1.10.12.10:FF:000004">
    <property type="entry name" value="Delta3,5-delta2,4-dienoyl-CoA isomerase"/>
    <property type="match status" value="1"/>
</dbReference>
<evidence type="ECO:0000256" key="3">
    <source>
        <dbReference type="ARBA" id="ARBA00005254"/>
    </source>
</evidence>
<evidence type="ECO:0000256" key="2">
    <source>
        <dbReference type="ARBA" id="ARBA00005005"/>
    </source>
</evidence>
<dbReference type="InterPro" id="IPR014748">
    <property type="entry name" value="Enoyl-CoA_hydra_C"/>
</dbReference>
<keyword evidence="8" id="KW-0413">Isomerase</keyword>
<comment type="caution">
    <text evidence="9">The sequence shown here is derived from an EMBL/GenBank/DDBJ whole genome shotgun (WGS) entry which is preliminary data.</text>
</comment>
<comment type="subcellular location">
    <subcellularLocation>
        <location evidence="1">Peroxisome</location>
    </subcellularLocation>
</comment>
<evidence type="ECO:0000256" key="4">
    <source>
        <dbReference type="ARBA" id="ARBA00022832"/>
    </source>
</evidence>
<dbReference type="PANTHER" id="PTHR43149:SF1">
    <property type="entry name" value="DELTA(3,5)-DELTA(2,4)-DIENOYL-COA ISOMERASE, MITOCHONDRIAL"/>
    <property type="match status" value="1"/>
</dbReference>
<keyword evidence="10" id="KW-1185">Reference proteome</keyword>
<dbReference type="InterPro" id="IPR001753">
    <property type="entry name" value="Enoyl-CoA_hydra/iso"/>
</dbReference>
<sequence>MTSSPNYQYETVKVTVYPDGVAHVELNRPKKLNAFNDEMVRDVRAVFRDIAHDKNVRAIVLSGAGRATTSGLDLAEQSLSSLTDPDADIARNVYATRKHIRDFQDAFTAIEECEQPVIVAAHNVCIGAGVDMITACDIRYGTKDSYYSVKEVDVGLAADVGSLQRLQKVIGNQSLVREWCLTGRKIDANEAYQTGLISKLTDTKEQVLEEAFKTARVIASKSPVAVLGTKHLLNYSRDHSVAEGLKYTVTWSSAMLNTEDIPLSVQAFMEKKPAKFSKL</sequence>
<evidence type="ECO:0000313" key="10">
    <source>
        <dbReference type="Proteomes" id="UP000027586"/>
    </source>
</evidence>
<dbReference type="GO" id="GO:0005777">
    <property type="term" value="C:peroxisome"/>
    <property type="evidence" value="ECO:0007669"/>
    <property type="project" value="UniProtKB-SubCell"/>
</dbReference>
<dbReference type="Proteomes" id="UP000027586">
    <property type="component" value="Unassembled WGS sequence"/>
</dbReference>
<gene>
    <name evidence="9" type="ORF">LCOR_03224.1</name>
</gene>
<dbReference type="GO" id="GO:0005739">
    <property type="term" value="C:mitochondrion"/>
    <property type="evidence" value="ECO:0007669"/>
    <property type="project" value="TreeGrafter"/>
</dbReference>
<dbReference type="STRING" id="1263082.A0A068RN99"/>
<dbReference type="VEuPathDB" id="FungiDB:LCOR_03224.1"/>
<comment type="similarity">
    <text evidence="3">Belongs to the enoyl-CoA hydratase/isomerase family.</text>
</comment>
<accession>A0A068RN99</accession>
<dbReference type="PANTHER" id="PTHR43149">
    <property type="entry name" value="ENOYL-COA HYDRATASE"/>
    <property type="match status" value="1"/>
</dbReference>
<dbReference type="Gene3D" id="1.10.12.10">
    <property type="entry name" value="Lyase 2-enoyl-coa Hydratase, Chain A, domain 2"/>
    <property type="match status" value="1"/>
</dbReference>
<dbReference type="SUPFAM" id="SSF52096">
    <property type="entry name" value="ClpP/crotonase"/>
    <property type="match status" value="1"/>
</dbReference>
<dbReference type="InterPro" id="IPR045002">
    <property type="entry name" value="Ech1-like"/>
</dbReference>
<name>A0A068RN99_9FUNG</name>
<dbReference type="AlphaFoldDB" id="A0A068RN99"/>
<comment type="pathway">
    <text evidence="2">Lipid metabolism; fatty acid beta-oxidation.</text>
</comment>
<evidence type="ECO:0000256" key="1">
    <source>
        <dbReference type="ARBA" id="ARBA00004275"/>
    </source>
</evidence>
<keyword evidence="6" id="KW-0443">Lipid metabolism</keyword>
<dbReference type="Pfam" id="PF00378">
    <property type="entry name" value="ECH_1"/>
    <property type="match status" value="1"/>
</dbReference>
<proteinExistence type="inferred from homology"/>
<evidence type="ECO:0000256" key="8">
    <source>
        <dbReference type="ARBA" id="ARBA00023235"/>
    </source>
</evidence>
<dbReference type="UniPathway" id="UPA00659"/>
<reference evidence="9" key="1">
    <citation type="submission" date="2013-08" db="EMBL/GenBank/DDBJ databases">
        <title>Gene expansion shapes genome architecture in the human pathogen Lichtheimia corymbifera: an evolutionary genomics analysis in the ancient terrestrial Mucorales (Mucoromycotina).</title>
        <authorList>
            <person name="Schwartze V.U."/>
            <person name="Winter S."/>
            <person name="Shelest E."/>
            <person name="Marcet-Houben M."/>
            <person name="Horn F."/>
            <person name="Wehner S."/>
            <person name="Hoffmann K."/>
            <person name="Riege K."/>
            <person name="Sammeth M."/>
            <person name="Nowrousian M."/>
            <person name="Valiante V."/>
            <person name="Linde J."/>
            <person name="Jacobsen I.D."/>
            <person name="Marz M."/>
            <person name="Brakhage A.A."/>
            <person name="Gabaldon T."/>
            <person name="Bocker S."/>
            <person name="Voigt K."/>
        </authorList>
    </citation>
    <scope>NUCLEOTIDE SEQUENCE [LARGE SCALE GENOMIC DNA]</scope>
    <source>
        <strain evidence="9">FSU 9682</strain>
    </source>
</reference>
<evidence type="ECO:0000256" key="7">
    <source>
        <dbReference type="ARBA" id="ARBA00023140"/>
    </source>
</evidence>
<keyword evidence="5" id="KW-0007">Acetylation</keyword>